<dbReference type="InterPro" id="IPR049805">
    <property type="entry name" value="Lasso_benenodin"/>
</dbReference>
<accession>A0ABT5IBK7</accession>
<dbReference type="RefSeq" id="WP_272740140.1">
    <property type="nucleotide sequence ID" value="NZ_JAQQKW010000002.1"/>
</dbReference>
<reference evidence="1 2" key="1">
    <citation type="submission" date="2023-01" db="EMBL/GenBank/DDBJ databases">
        <title>Novel species of the genus Asticcacaulis isolated from rivers.</title>
        <authorList>
            <person name="Lu H."/>
        </authorList>
    </citation>
    <scope>NUCLEOTIDE SEQUENCE [LARGE SCALE GENOMIC DNA]</scope>
    <source>
        <strain evidence="1 2">DXS10W</strain>
    </source>
</reference>
<dbReference type="EMBL" id="JAQQKW010000002">
    <property type="protein sequence ID" value="MDC7693372.1"/>
    <property type="molecule type" value="Genomic_DNA"/>
</dbReference>
<gene>
    <name evidence="1" type="ORF">PQU94_03635</name>
</gene>
<proteinExistence type="predicted"/>
<dbReference type="Proteomes" id="UP001216595">
    <property type="component" value="Unassembled WGS sequence"/>
</dbReference>
<evidence type="ECO:0000313" key="2">
    <source>
        <dbReference type="Proteomes" id="UP001216595"/>
    </source>
</evidence>
<evidence type="ECO:0000313" key="1">
    <source>
        <dbReference type="EMBL" id="MDC7693372.1"/>
    </source>
</evidence>
<keyword evidence="2" id="KW-1185">Reference proteome</keyword>
<dbReference type="NCBIfam" id="NF033522">
    <property type="entry name" value="lasso_benenodin"/>
    <property type="match status" value="1"/>
</dbReference>
<organism evidence="1 2">
    <name type="scientific">Asticcacaulis currens</name>
    <dbReference type="NCBI Taxonomy" id="2984210"/>
    <lineage>
        <taxon>Bacteria</taxon>
        <taxon>Pseudomonadati</taxon>
        <taxon>Pseudomonadota</taxon>
        <taxon>Alphaproteobacteria</taxon>
        <taxon>Caulobacterales</taxon>
        <taxon>Caulobacteraceae</taxon>
        <taxon>Asticcacaulis</taxon>
    </lineage>
</organism>
<comment type="caution">
    <text evidence="1">The sequence shown here is derived from an EMBL/GenBank/DDBJ whole genome shotgun (WGS) entry which is preliminary data.</text>
</comment>
<dbReference type="Pfam" id="PF24178">
    <property type="entry name" value="Subterisin"/>
    <property type="match status" value="1"/>
</dbReference>
<protein>
    <submittedName>
        <fullName evidence="1">Benenodin family lasso peptide</fullName>
    </submittedName>
</protein>
<name>A0ABT5IBK7_9CAUL</name>
<sequence>MKTTEDKTGDFAPLVEDIIELGTASTETQGVGGDQPDGINQRFLNAGITQD</sequence>